<protein>
    <submittedName>
        <fullName evidence="1">Uncharacterized protein</fullName>
    </submittedName>
</protein>
<dbReference type="InParanoid" id="A0A0C2T2W7"/>
<organism evidence="1 2">
    <name type="scientific">Amanita muscaria (strain Koide BX008)</name>
    <dbReference type="NCBI Taxonomy" id="946122"/>
    <lineage>
        <taxon>Eukaryota</taxon>
        <taxon>Fungi</taxon>
        <taxon>Dikarya</taxon>
        <taxon>Basidiomycota</taxon>
        <taxon>Agaricomycotina</taxon>
        <taxon>Agaricomycetes</taxon>
        <taxon>Agaricomycetidae</taxon>
        <taxon>Agaricales</taxon>
        <taxon>Pluteineae</taxon>
        <taxon>Amanitaceae</taxon>
        <taxon>Amanita</taxon>
    </lineage>
</organism>
<proteinExistence type="predicted"/>
<name>A0A0C2T2W7_AMAMK</name>
<evidence type="ECO:0000313" key="1">
    <source>
        <dbReference type="EMBL" id="KIL60834.1"/>
    </source>
</evidence>
<gene>
    <name evidence="1" type="ORF">M378DRAFT_13873</name>
</gene>
<dbReference type="EMBL" id="KN818292">
    <property type="protein sequence ID" value="KIL60834.1"/>
    <property type="molecule type" value="Genomic_DNA"/>
</dbReference>
<dbReference type="Proteomes" id="UP000054549">
    <property type="component" value="Unassembled WGS sequence"/>
</dbReference>
<reference evidence="1 2" key="1">
    <citation type="submission" date="2014-04" db="EMBL/GenBank/DDBJ databases">
        <title>Evolutionary Origins and Diversification of the Mycorrhizal Mutualists.</title>
        <authorList>
            <consortium name="DOE Joint Genome Institute"/>
            <consortium name="Mycorrhizal Genomics Consortium"/>
            <person name="Kohler A."/>
            <person name="Kuo A."/>
            <person name="Nagy L.G."/>
            <person name="Floudas D."/>
            <person name="Copeland A."/>
            <person name="Barry K.W."/>
            <person name="Cichocki N."/>
            <person name="Veneault-Fourrey C."/>
            <person name="LaButti K."/>
            <person name="Lindquist E.A."/>
            <person name="Lipzen A."/>
            <person name="Lundell T."/>
            <person name="Morin E."/>
            <person name="Murat C."/>
            <person name="Riley R."/>
            <person name="Ohm R."/>
            <person name="Sun H."/>
            <person name="Tunlid A."/>
            <person name="Henrissat B."/>
            <person name="Grigoriev I.V."/>
            <person name="Hibbett D.S."/>
            <person name="Martin F."/>
        </authorList>
    </citation>
    <scope>NUCLEOTIDE SEQUENCE [LARGE SCALE GENOMIC DNA]</scope>
    <source>
        <strain evidence="1 2">Koide BX008</strain>
    </source>
</reference>
<evidence type="ECO:0000313" key="2">
    <source>
        <dbReference type="Proteomes" id="UP000054549"/>
    </source>
</evidence>
<sequence length="56" mass="6125">MPLCKATNTKIVALTQRVTSVETELSLLVVRHCSFLFPTLHSLLAPPAPPEGPRRS</sequence>
<dbReference type="HOGENOM" id="CLU_3013737_0_0_1"/>
<keyword evidence="2" id="KW-1185">Reference proteome</keyword>
<dbReference type="AlphaFoldDB" id="A0A0C2T2W7"/>
<accession>A0A0C2T2W7</accession>